<evidence type="ECO:0008006" key="2">
    <source>
        <dbReference type="Google" id="ProtNLM"/>
    </source>
</evidence>
<name>I3SPG6_MEDTR</name>
<dbReference type="AlphaFoldDB" id="I3SPG6"/>
<proteinExistence type="evidence at transcript level"/>
<sequence length="96" mass="11011">MELALEPVLLVEHAGSLEENVHLITFLHLTFAQNKDLQDLQLFIKCLVLAMFLSCSCIYQLMNVVKLLSQLLMRLKLVSETLCMVVSLTFLPYNNR</sequence>
<evidence type="ECO:0000313" key="1">
    <source>
        <dbReference type="EMBL" id="AFK42158.1"/>
    </source>
</evidence>
<protein>
    <recommendedName>
        <fullName evidence="2">Transmembrane protein</fullName>
    </recommendedName>
</protein>
<reference evidence="1" key="1">
    <citation type="submission" date="2012-05" db="EMBL/GenBank/DDBJ databases">
        <authorList>
            <person name="Krishnakumar V."/>
            <person name="Cheung F."/>
            <person name="Xiao Y."/>
            <person name="Chan A."/>
            <person name="Moskal W.A."/>
            <person name="Town C.D."/>
        </authorList>
    </citation>
    <scope>NUCLEOTIDE SEQUENCE</scope>
</reference>
<accession>I3SPG6</accession>
<organism evidence="1">
    <name type="scientific">Medicago truncatula</name>
    <name type="common">Barrel medic</name>
    <name type="synonym">Medicago tribuloides</name>
    <dbReference type="NCBI Taxonomy" id="3880"/>
    <lineage>
        <taxon>Eukaryota</taxon>
        <taxon>Viridiplantae</taxon>
        <taxon>Streptophyta</taxon>
        <taxon>Embryophyta</taxon>
        <taxon>Tracheophyta</taxon>
        <taxon>Spermatophyta</taxon>
        <taxon>Magnoliopsida</taxon>
        <taxon>eudicotyledons</taxon>
        <taxon>Gunneridae</taxon>
        <taxon>Pentapetalae</taxon>
        <taxon>rosids</taxon>
        <taxon>fabids</taxon>
        <taxon>Fabales</taxon>
        <taxon>Fabaceae</taxon>
        <taxon>Papilionoideae</taxon>
        <taxon>50 kb inversion clade</taxon>
        <taxon>NPAAA clade</taxon>
        <taxon>Hologalegina</taxon>
        <taxon>IRL clade</taxon>
        <taxon>Trifolieae</taxon>
        <taxon>Medicago</taxon>
    </lineage>
</organism>
<dbReference type="EMBL" id="BT142364">
    <property type="protein sequence ID" value="AFK42158.1"/>
    <property type="molecule type" value="mRNA"/>
</dbReference>